<dbReference type="SUPFAM" id="SSF52980">
    <property type="entry name" value="Restriction endonuclease-like"/>
    <property type="match status" value="1"/>
</dbReference>
<reference evidence="1 2" key="1">
    <citation type="submission" date="2010-01" db="EMBL/GenBank/DDBJ databases">
        <authorList>
            <person name="Weinstock G."/>
            <person name="Sodergren E."/>
            <person name="Clifton S."/>
            <person name="Fulton L."/>
            <person name="Fulton B."/>
            <person name="Courtney L."/>
            <person name="Fronick C."/>
            <person name="Harrison M."/>
            <person name="Strong C."/>
            <person name="Farmer C."/>
            <person name="Delahaunty K."/>
            <person name="Markovic C."/>
            <person name="Hall O."/>
            <person name="Minx P."/>
            <person name="Tomlinson C."/>
            <person name="Mitreva M."/>
            <person name="Nelson J."/>
            <person name="Hou S."/>
            <person name="Wollam A."/>
            <person name="Pepin K.H."/>
            <person name="Johnson M."/>
            <person name="Bhonagiri V."/>
            <person name="Nash W.E."/>
            <person name="Warren W."/>
            <person name="Chinwalla A."/>
            <person name="Mardis E.R."/>
            <person name="Wilson R.K."/>
        </authorList>
    </citation>
    <scope>NUCLEOTIDE SEQUENCE [LARGE SCALE GENOMIC DNA]</scope>
    <source>
        <strain evidence="1 2">NJ9703</strain>
    </source>
</reference>
<organism evidence="1 2">
    <name type="scientific">Neisseria subflava NJ9703</name>
    <dbReference type="NCBI Taxonomy" id="546268"/>
    <lineage>
        <taxon>Bacteria</taxon>
        <taxon>Pseudomonadati</taxon>
        <taxon>Pseudomonadota</taxon>
        <taxon>Betaproteobacteria</taxon>
        <taxon>Neisseriales</taxon>
        <taxon>Neisseriaceae</taxon>
        <taxon>Neisseria</taxon>
    </lineage>
</organism>
<dbReference type="RefSeq" id="WP_004520386.1">
    <property type="nucleotide sequence ID" value="NZ_ACEO02000008.1"/>
</dbReference>
<dbReference type="InterPro" id="IPR011335">
    <property type="entry name" value="Restrct_endonuc-II-like"/>
</dbReference>
<evidence type="ECO:0008006" key="3">
    <source>
        <dbReference type="Google" id="ProtNLM"/>
    </source>
</evidence>
<dbReference type="Proteomes" id="UP000004621">
    <property type="component" value="Unassembled WGS sequence"/>
</dbReference>
<dbReference type="EMBL" id="ACEO02000008">
    <property type="protein sequence ID" value="EFC51831.1"/>
    <property type="molecule type" value="Genomic_DNA"/>
</dbReference>
<accession>A0A9W5MZ15</accession>
<gene>
    <name evidence="1" type="ORF">NEISUBOT_04822</name>
</gene>
<evidence type="ECO:0000313" key="2">
    <source>
        <dbReference type="Proteomes" id="UP000004621"/>
    </source>
</evidence>
<protein>
    <recommendedName>
        <fullName evidence="3">Restriction endonuclease type IV Mrr domain-containing protein</fullName>
    </recommendedName>
</protein>
<proteinExistence type="predicted"/>
<comment type="caution">
    <text evidence="1">The sequence shown here is derived from an EMBL/GenBank/DDBJ whole genome shotgun (WGS) entry which is preliminary data.</text>
</comment>
<name>A0A9W5MZ15_NEISU</name>
<evidence type="ECO:0000313" key="1">
    <source>
        <dbReference type="EMBL" id="EFC51831.1"/>
    </source>
</evidence>
<dbReference type="AlphaFoldDB" id="A0A9W5MZ15"/>
<sequence>MKNTGVEYEKFVRDVQQILVNIDSRETVEVTHNKILTDRFGNQRQFDIYWEFKYGGVLYKNVIECKDYATAISIDKIDAFVTKVASIPGLMGIFATKTGYQSGAETQAKVHGIGLLTIRKPEIGDWTLDDGTPLVREIIFNSKMMLPCKILEFIPKFLEEPKADFELSGWNNEIFIISDGDKYSLLELEGKLSKDSSEIIEDNISLANGFLEVNGKCIAIAGYYIKYQTFPNHVSTFSINSMDETLAYVQDHINQHRTLIKNDGKTVDLSKTSK</sequence>